<protein>
    <submittedName>
        <fullName evidence="1">Uncharacterized protein</fullName>
    </submittedName>
</protein>
<evidence type="ECO:0000313" key="1">
    <source>
        <dbReference type="EMBL" id="MBW86225.1"/>
    </source>
</evidence>
<dbReference type="AlphaFoldDB" id="A0A2P2IYE7"/>
<accession>A0A2P2IYE7</accession>
<organism evidence="1">
    <name type="scientific">Rhizophora mucronata</name>
    <name type="common">Asiatic mangrove</name>
    <dbReference type="NCBI Taxonomy" id="61149"/>
    <lineage>
        <taxon>Eukaryota</taxon>
        <taxon>Viridiplantae</taxon>
        <taxon>Streptophyta</taxon>
        <taxon>Embryophyta</taxon>
        <taxon>Tracheophyta</taxon>
        <taxon>Spermatophyta</taxon>
        <taxon>Magnoliopsida</taxon>
        <taxon>eudicotyledons</taxon>
        <taxon>Gunneridae</taxon>
        <taxon>Pentapetalae</taxon>
        <taxon>rosids</taxon>
        <taxon>fabids</taxon>
        <taxon>Malpighiales</taxon>
        <taxon>Rhizophoraceae</taxon>
        <taxon>Rhizophora</taxon>
    </lineage>
</organism>
<reference evidence="1" key="1">
    <citation type="submission" date="2018-02" db="EMBL/GenBank/DDBJ databases">
        <title>Rhizophora mucronata_Transcriptome.</title>
        <authorList>
            <person name="Meera S.P."/>
            <person name="Sreeshan A."/>
            <person name="Augustine A."/>
        </authorList>
    </citation>
    <scope>NUCLEOTIDE SEQUENCE</scope>
    <source>
        <tissue evidence="1">Leaf</tissue>
    </source>
</reference>
<proteinExistence type="predicted"/>
<name>A0A2P2IYE7_RHIMU</name>
<dbReference type="EMBL" id="GGEC01005742">
    <property type="protein sequence ID" value="MBW86225.1"/>
    <property type="molecule type" value="Transcribed_RNA"/>
</dbReference>
<sequence>MREVKMVIPKTQLLFCFLSFSAGFVLCRPPI</sequence>